<proteinExistence type="predicted"/>
<dbReference type="Proteomes" id="UP000473325">
    <property type="component" value="Unassembled WGS sequence"/>
</dbReference>
<evidence type="ECO:0000313" key="2">
    <source>
        <dbReference type="Proteomes" id="UP000473325"/>
    </source>
</evidence>
<comment type="caution">
    <text evidence="1">The sequence shown here is derived from an EMBL/GenBank/DDBJ whole genome shotgun (WGS) entry which is preliminary data.</text>
</comment>
<name>A0A6L7F4A8_9ACTN</name>
<dbReference type="RefSeq" id="WP_160879985.1">
    <property type="nucleotide sequence ID" value="NZ_WUEK01000017.1"/>
</dbReference>
<dbReference type="EMBL" id="WUEK01000017">
    <property type="protein sequence ID" value="MXG92052.1"/>
    <property type="molecule type" value="Genomic_DNA"/>
</dbReference>
<accession>A0A6L7F4A8</accession>
<reference evidence="1 2" key="1">
    <citation type="submission" date="2019-12" db="EMBL/GenBank/DDBJ databases">
        <authorList>
            <person name="Kun Z."/>
        </authorList>
    </citation>
    <scope>NUCLEOTIDE SEQUENCE [LARGE SCALE GENOMIC DNA]</scope>
    <source>
        <strain evidence="1 2">YIM 123512</strain>
    </source>
</reference>
<organism evidence="1 2">
    <name type="scientific">Nocardioides flavescens</name>
    <dbReference type="NCBI Taxonomy" id="2691959"/>
    <lineage>
        <taxon>Bacteria</taxon>
        <taxon>Bacillati</taxon>
        <taxon>Actinomycetota</taxon>
        <taxon>Actinomycetes</taxon>
        <taxon>Propionibacteriales</taxon>
        <taxon>Nocardioidaceae</taxon>
        <taxon>Nocardioides</taxon>
    </lineage>
</organism>
<sequence>MSETPTDWFRALGVDAQAVGQVGFSLAAYADDFESPRAERADATDEDRLMLATTLTDAATLLAVVEPTAASERLAQAAAFFEAAAAPEAWVVGMASGGVWEPRQVQEGGSTIGPPSPAMSSLIRAYALQELVRENSRSGWDAGLQFNDGPSAGWTALGAPARAVSAFAVAASEGMIAEAAAALDRVIELSDETVRAAQVYDTWRWERFVSSVPLIDPELLAIGVVAARTDADLVTRMQGTDPTPARVAVLAGMRLAVDQEPPSDVGGRSQ</sequence>
<gene>
    <name evidence="1" type="ORF">GRQ65_21135</name>
</gene>
<protein>
    <submittedName>
        <fullName evidence="1">Uncharacterized protein</fullName>
    </submittedName>
</protein>
<evidence type="ECO:0000313" key="1">
    <source>
        <dbReference type="EMBL" id="MXG92052.1"/>
    </source>
</evidence>
<keyword evidence="2" id="KW-1185">Reference proteome</keyword>
<dbReference type="AlphaFoldDB" id="A0A6L7F4A8"/>